<dbReference type="KEGG" id="kol:Kole_0134"/>
<evidence type="ECO:0000256" key="8">
    <source>
        <dbReference type="ARBA" id="ARBA00023136"/>
    </source>
</evidence>
<comment type="catalytic activity">
    <reaction evidence="9">
        <text>Na(+)(in) + diphosphate + H2O = Na(+)(out) + 2 phosphate + H(+)</text>
        <dbReference type="Rhea" id="RHEA:57884"/>
        <dbReference type="ChEBI" id="CHEBI:15377"/>
        <dbReference type="ChEBI" id="CHEBI:15378"/>
        <dbReference type="ChEBI" id="CHEBI:29101"/>
        <dbReference type="ChEBI" id="CHEBI:33019"/>
        <dbReference type="ChEBI" id="CHEBI:43474"/>
        <dbReference type="EC" id="7.2.3.1"/>
    </reaction>
</comment>
<dbReference type="GO" id="GO:0012505">
    <property type="term" value="C:endomembrane system"/>
    <property type="evidence" value="ECO:0007669"/>
    <property type="project" value="UniProtKB-SubCell"/>
</dbReference>
<keyword evidence="10" id="KW-0378">Hydrolase</keyword>
<protein>
    <recommendedName>
        <fullName evidence="9">Putative K(+)-stimulated pyrophosphate-energized sodium pump</fullName>
        <ecNumber evidence="9">7.2.3.1</ecNumber>
    </recommendedName>
    <alternativeName>
        <fullName evidence="9">Membrane-bound sodium-translocating pyrophosphatase</fullName>
    </alternativeName>
    <alternativeName>
        <fullName evidence="9">Pyrophosphate-energized inorganic pyrophosphatase</fullName>
        <shortName evidence="9">Na(+)-PPase</shortName>
    </alternativeName>
</protein>
<feature type="transmembrane region" description="Helical" evidence="9">
    <location>
        <begin position="57"/>
        <end position="75"/>
    </location>
</feature>
<evidence type="ECO:0000256" key="6">
    <source>
        <dbReference type="ARBA" id="ARBA00022989"/>
    </source>
</evidence>
<comment type="subcellular location">
    <subcellularLocation>
        <location evidence="9">Cell inner membrane</location>
        <topology evidence="9">Multi-pass membrane protein</topology>
    </subcellularLocation>
    <subcellularLocation>
        <location evidence="1">Endomembrane system</location>
        <topology evidence="1">Multi-pass membrane protein</topology>
    </subcellularLocation>
</comment>
<dbReference type="NCBIfam" id="NF001954">
    <property type="entry name" value="PRK00733.2-2"/>
    <property type="match status" value="1"/>
</dbReference>
<evidence type="ECO:0000256" key="7">
    <source>
        <dbReference type="ARBA" id="ARBA00023065"/>
    </source>
</evidence>
<dbReference type="GO" id="GO:0000287">
    <property type="term" value="F:magnesium ion binding"/>
    <property type="evidence" value="ECO:0007669"/>
    <property type="project" value="UniProtKB-UniRule"/>
</dbReference>
<dbReference type="NCBIfam" id="NF001960">
    <property type="entry name" value="PRK00733.3-5"/>
    <property type="match status" value="1"/>
</dbReference>
<evidence type="ECO:0000256" key="1">
    <source>
        <dbReference type="ARBA" id="ARBA00004127"/>
    </source>
</evidence>
<keyword evidence="9" id="KW-0915">Sodium</keyword>
<keyword evidence="7 9" id="KW-0406">Ion transport</keyword>
<dbReference type="AlphaFoldDB" id="C5CIC6"/>
<dbReference type="HAMAP" id="MF_01129">
    <property type="entry name" value="PPase_energized_pump"/>
    <property type="match status" value="1"/>
</dbReference>
<feature type="transmembrane region" description="Helical" evidence="9">
    <location>
        <begin position="284"/>
        <end position="308"/>
    </location>
</feature>
<feature type="transmembrane region" description="Helical" evidence="9">
    <location>
        <begin position="402"/>
        <end position="430"/>
    </location>
</feature>
<feature type="transmembrane region" description="Helical" evidence="9">
    <location>
        <begin position="120"/>
        <end position="146"/>
    </location>
</feature>
<dbReference type="GO" id="GO:0004427">
    <property type="term" value="F:inorganic diphosphate phosphatase activity"/>
    <property type="evidence" value="ECO:0007669"/>
    <property type="project" value="UniProtKB-UniRule"/>
</dbReference>
<dbReference type="GO" id="GO:0006814">
    <property type="term" value="P:sodium ion transport"/>
    <property type="evidence" value="ECO:0007669"/>
    <property type="project" value="UniProtKB-UniRule"/>
</dbReference>
<keyword evidence="2 9" id="KW-0813">Transport</keyword>
<keyword evidence="4 9" id="KW-0460">Magnesium</keyword>
<feature type="transmembrane region" description="Helical" evidence="9">
    <location>
        <begin position="633"/>
        <end position="652"/>
    </location>
</feature>
<keyword evidence="3 9" id="KW-0812">Transmembrane</keyword>
<keyword evidence="9" id="KW-0630">Potassium</keyword>
<feature type="transmembrane region" description="Helical" evidence="9">
    <location>
        <begin position="320"/>
        <end position="341"/>
    </location>
</feature>
<evidence type="ECO:0000256" key="5">
    <source>
        <dbReference type="ARBA" id="ARBA00022967"/>
    </source>
</evidence>
<comment type="similarity">
    <text evidence="9">Belongs to the H(+)-translocating pyrophosphatase (TC 3.A.10) family. K(+)-stimulated subfamily.</text>
</comment>
<feature type="transmembrane region" description="Helical" evidence="9">
    <location>
        <begin position="436"/>
        <end position="456"/>
    </location>
</feature>
<dbReference type="HOGENOM" id="CLU_008743_3_1_0"/>
<dbReference type="STRING" id="521045.Kole_0134"/>
<feature type="transmembrane region" description="Helical" evidence="9">
    <location>
        <begin position="81"/>
        <end position="99"/>
    </location>
</feature>
<accession>C5CIC6</accession>
<dbReference type="eggNOG" id="COG3808">
    <property type="taxonomic scope" value="Bacteria"/>
</dbReference>
<comment type="subunit">
    <text evidence="9">Homodimer.</text>
</comment>
<dbReference type="Pfam" id="PF03030">
    <property type="entry name" value="H_PPase"/>
    <property type="match status" value="1"/>
</dbReference>
<name>C5CIC6_KOSOT</name>
<keyword evidence="9" id="KW-1003">Cell membrane</keyword>
<feature type="site" description="Determinant of potassium dependence" evidence="9">
    <location>
        <position position="496"/>
    </location>
</feature>
<evidence type="ECO:0000256" key="4">
    <source>
        <dbReference type="ARBA" id="ARBA00022842"/>
    </source>
</evidence>
<dbReference type="EC" id="7.2.3.1" evidence="9"/>
<feature type="transmembrane region" description="Helical" evidence="9">
    <location>
        <begin position="6"/>
        <end position="26"/>
    </location>
</feature>
<comment type="caution">
    <text evidence="9">Lacks conserved residue(s) required for the propagation of feature annotation.</text>
</comment>
<dbReference type="NCBIfam" id="TIGR01104">
    <property type="entry name" value="V_PPase"/>
    <property type="match status" value="1"/>
</dbReference>
<feature type="transmembrane region" description="Helical" evidence="9">
    <location>
        <begin position="502"/>
        <end position="521"/>
    </location>
</feature>
<comment type="activity regulation">
    <text evidence="9">Requires K(+) for maximal activity.</text>
</comment>
<dbReference type="GO" id="GO:0009678">
    <property type="term" value="F:diphosphate hydrolysis-driven proton transmembrane transporter activity"/>
    <property type="evidence" value="ECO:0007669"/>
    <property type="project" value="UniProtKB-UniRule"/>
</dbReference>
<feature type="transmembrane region" description="Helical" evidence="9">
    <location>
        <begin position="541"/>
        <end position="561"/>
    </location>
</feature>
<dbReference type="EMBL" id="CP001634">
    <property type="protein sequence ID" value="ACR78860.1"/>
    <property type="molecule type" value="Genomic_DNA"/>
</dbReference>
<evidence type="ECO:0000313" key="10">
    <source>
        <dbReference type="EMBL" id="ACR78860.1"/>
    </source>
</evidence>
<sequence length="723" mass="75817">MNALYLPLTAGVLSTIFAFIMLARTLKFSPGNKTMQKLSGYVQEGASAFLSEEARKIFLVAVLIAAALGIIFQSFKYPIALLFGALVSELAGVMGMYAATRANARVTQGATKGLSEAFKVAFSGGSVMGLSVAGFSLTGLSIIMLVFKDSFLYNNITEISQAFGKISFLDPVMIVSSYSLGASLIALFDRVGGGMYTKAADMSADLVGKVEAGIPEDDPRNPATIADNVGDNVGDVAGLGADILESYVASVVSAIVLAIFMKLADKQMINGQVQYGMSPEQYYGLILLPILIAGVGVLSSLVGVLVVANMKAKDARKALGFGNVFTGILVLASTAIVIGIAAPDYAFKDTFILNPEFVSRWRLFLAIASGLIAGLIISKLSEYYTSYDYKPTQDLAEKTKSGVAINITSGLALGMGSTFWPVIVLAIAILGAYWSAGVYGIAIAALGMLSFVGYIVSVDSYGPVADNAGGIAQMAELDPKVREITDRLDSVGNTTAAIGKGFAIGSAAFAALALIVSYIWSAAHSAEEIVNNPVINLVSPYTIIGSIIGAMLPFFFTSLLIRGVADTADLMITEIRRQFREHKGILTGEETPDYKRCIEITTKGAVSRMLLPGIIAIATPFVVGFLFGKAAVAGLLLGGLGSAIMIALFTANSGGAWDNAKKYIESGHFGGKGTDVHSAAVVGDTVGDPLKDTVGPSMDILIKLMSVVSLVFGSLFPDKPFFM</sequence>
<comment type="function">
    <text evidence="9">Sodium pump that utilizes the energy of pyrophosphate hydrolysis as the driving force for Na(+) movement across the membrane.</text>
</comment>
<keyword evidence="9" id="KW-0739">Sodium transport</keyword>
<keyword evidence="8 9" id="KW-0472">Membrane</keyword>
<keyword evidence="5 9" id="KW-1278">Translocase</keyword>
<keyword evidence="6 9" id="KW-1133">Transmembrane helix</keyword>
<evidence type="ECO:0000256" key="2">
    <source>
        <dbReference type="ARBA" id="ARBA00022448"/>
    </source>
</evidence>
<reference evidence="10 11" key="1">
    <citation type="submission" date="2009-06" db="EMBL/GenBank/DDBJ databases">
        <title>Complete sequence of Thermotogales bacterium TBF 19.5.1.</title>
        <authorList>
            <consortium name="US DOE Joint Genome Institute"/>
            <person name="Lucas S."/>
            <person name="Copeland A."/>
            <person name="Lapidus A."/>
            <person name="Glavina del Rio T."/>
            <person name="Tice H."/>
            <person name="Bruce D."/>
            <person name="Goodwin L."/>
            <person name="Pitluck S."/>
            <person name="Chertkov O."/>
            <person name="Brettin T."/>
            <person name="Detter J.C."/>
            <person name="Han C."/>
            <person name="Schmutz J."/>
            <person name="Larimer F."/>
            <person name="Land M."/>
            <person name="Hauser L."/>
            <person name="Kyrpides N."/>
            <person name="Ovchinnikova G."/>
            <person name="Noll K."/>
        </authorList>
    </citation>
    <scope>NUCLEOTIDE SEQUENCE [LARGE SCALE GENOMIC DNA]</scope>
    <source>
        <strain evidence="11">ATCC BAA-1733 / DSM 21960 / TBF 19.5.1</strain>
    </source>
</reference>
<keyword evidence="11" id="KW-1185">Reference proteome</keyword>
<comment type="cofactor">
    <cofactor evidence="9">
        <name>Mg(2+)</name>
        <dbReference type="ChEBI" id="CHEBI:18420"/>
    </cofactor>
</comment>
<proteinExistence type="inferred from homology"/>
<feature type="transmembrane region" description="Helical" evidence="9">
    <location>
        <begin position="361"/>
        <end position="381"/>
    </location>
</feature>
<dbReference type="GO" id="GO:0030955">
    <property type="term" value="F:potassium ion binding"/>
    <property type="evidence" value="ECO:0007669"/>
    <property type="project" value="UniProtKB-UniRule"/>
</dbReference>
<feature type="transmembrane region" description="Helical" evidence="9">
    <location>
        <begin position="609"/>
        <end position="627"/>
    </location>
</feature>
<dbReference type="InterPro" id="IPR004131">
    <property type="entry name" value="PPase-energised_H-pump"/>
</dbReference>
<evidence type="ECO:0000256" key="9">
    <source>
        <dbReference type="HAMAP-Rule" id="MF_01129"/>
    </source>
</evidence>
<dbReference type="Proteomes" id="UP000002382">
    <property type="component" value="Chromosome"/>
</dbReference>
<dbReference type="PANTHER" id="PTHR31998">
    <property type="entry name" value="K(+)-INSENSITIVE PYROPHOSPHATE-ENERGIZED PROTON PUMP"/>
    <property type="match status" value="1"/>
</dbReference>
<dbReference type="GO" id="GO:0005886">
    <property type="term" value="C:plasma membrane"/>
    <property type="evidence" value="ECO:0007669"/>
    <property type="project" value="UniProtKB-SubCell"/>
</dbReference>
<evidence type="ECO:0000256" key="3">
    <source>
        <dbReference type="ARBA" id="ARBA00022692"/>
    </source>
</evidence>
<dbReference type="PIRSF" id="PIRSF001265">
    <property type="entry name" value="H+-PPase"/>
    <property type="match status" value="1"/>
</dbReference>
<organism evidence="10 11">
    <name type="scientific">Kosmotoga olearia (strain ATCC BAA-1733 / DSM 21960 / TBF 19.5.1)</name>
    <dbReference type="NCBI Taxonomy" id="521045"/>
    <lineage>
        <taxon>Bacteria</taxon>
        <taxon>Thermotogati</taxon>
        <taxon>Thermotogota</taxon>
        <taxon>Thermotogae</taxon>
        <taxon>Kosmotogales</taxon>
        <taxon>Kosmotogaceae</taxon>
        <taxon>Kosmotoga</taxon>
    </lineage>
</organism>
<keyword evidence="9" id="KW-0997">Cell inner membrane</keyword>
<evidence type="ECO:0000313" key="11">
    <source>
        <dbReference type="Proteomes" id="UP000002382"/>
    </source>
</evidence>
<reference evidence="10 11" key="2">
    <citation type="journal article" date="2011" name="J. Bacteriol.">
        <title>Genome Sequence of Kosmotoga olearia Strain TBF 19.5.1, a Thermophilic Bacterium with a Wide Growth Temperature Range, Isolated from the Troll B Oil Platform in the North Sea.</title>
        <authorList>
            <person name="Swithers K.S."/>
            <person name="Dipippo J.L."/>
            <person name="Bruce D.C."/>
            <person name="Detter C."/>
            <person name="Tapia R."/>
            <person name="Han S."/>
            <person name="Goodwin L.A."/>
            <person name="Han J."/>
            <person name="Woyke T."/>
            <person name="Pitluck S."/>
            <person name="Pennacchio L."/>
            <person name="Nolan M."/>
            <person name="Mikhailova N."/>
            <person name="Land M.L."/>
            <person name="Nesbo C.L."/>
            <person name="Gogarten J.P."/>
            <person name="Noll K.M."/>
        </authorList>
    </citation>
    <scope>NUCLEOTIDE SEQUENCE [LARGE SCALE GENOMIC DNA]</scope>
    <source>
        <strain evidence="11">ATCC BAA-1733 / DSM 21960 / TBF 19.5.1</strain>
    </source>
</reference>
<dbReference type="RefSeq" id="WP_012744648.1">
    <property type="nucleotide sequence ID" value="NC_012785.1"/>
</dbReference>
<feature type="transmembrane region" description="Helical" evidence="9">
    <location>
        <begin position="166"/>
        <end position="188"/>
    </location>
</feature>
<gene>
    <name evidence="9" type="primary">hppA</name>
    <name evidence="10" type="ordered locus">Kole_0134</name>
</gene>
<dbReference type="OrthoDB" id="9808652at2"/>
<feature type="transmembrane region" description="Helical" evidence="9">
    <location>
        <begin position="247"/>
        <end position="264"/>
    </location>
</feature>